<name>N2AHQ8_9FIRM</name>
<dbReference type="STRING" id="1235802.C823_02796"/>
<dbReference type="HOGENOM" id="CLU_083843_1_3_9"/>
<keyword evidence="1" id="KW-1133">Transmembrane helix</keyword>
<evidence type="ECO:0000313" key="3">
    <source>
        <dbReference type="Proteomes" id="UP000012589"/>
    </source>
</evidence>
<feature type="transmembrane region" description="Helical" evidence="1">
    <location>
        <begin position="167"/>
        <end position="185"/>
    </location>
</feature>
<dbReference type="EMBL" id="AQFT01000087">
    <property type="protein sequence ID" value="EMZ25780.1"/>
    <property type="molecule type" value="Genomic_DNA"/>
</dbReference>
<dbReference type="PATRIC" id="fig|1235802.3.peg.2952"/>
<reference evidence="2 3" key="1">
    <citation type="journal article" date="2014" name="Genome Announc.">
        <title>Draft genome sequences of the altered schaedler flora, a defined bacterial community from gnotobiotic mice.</title>
        <authorList>
            <person name="Wannemuehler M.J."/>
            <person name="Overstreet A.M."/>
            <person name="Ward D.V."/>
            <person name="Phillips G.J."/>
        </authorList>
    </citation>
    <scope>NUCLEOTIDE SEQUENCE [LARGE SCALE GENOMIC DNA]</scope>
    <source>
        <strain evidence="2 3">ASF492</strain>
    </source>
</reference>
<feature type="transmembrane region" description="Helical" evidence="1">
    <location>
        <begin position="17"/>
        <end position="34"/>
    </location>
</feature>
<dbReference type="Proteomes" id="UP000012589">
    <property type="component" value="Unassembled WGS sequence"/>
</dbReference>
<evidence type="ECO:0000313" key="2">
    <source>
        <dbReference type="EMBL" id="EMZ25780.1"/>
    </source>
</evidence>
<organism evidence="2 3">
    <name type="scientific">Eubacterium plexicaudatum ASF492</name>
    <dbReference type="NCBI Taxonomy" id="1235802"/>
    <lineage>
        <taxon>Bacteria</taxon>
        <taxon>Bacillati</taxon>
        <taxon>Bacillota</taxon>
        <taxon>Clostridia</taxon>
        <taxon>Eubacteriales</taxon>
        <taxon>Eubacteriaceae</taxon>
        <taxon>Eubacterium</taxon>
    </lineage>
</organism>
<gene>
    <name evidence="2" type="ORF">C823_02796</name>
</gene>
<keyword evidence="1" id="KW-0472">Membrane</keyword>
<keyword evidence="3" id="KW-1185">Reference proteome</keyword>
<feature type="transmembrane region" description="Helical" evidence="1">
    <location>
        <begin position="90"/>
        <end position="112"/>
    </location>
</feature>
<proteinExistence type="predicted"/>
<comment type="caution">
    <text evidence="2">The sequence shown here is derived from an EMBL/GenBank/DDBJ whole genome shotgun (WGS) entry which is preliminary data.</text>
</comment>
<protein>
    <recommendedName>
        <fullName evidence="4">Integral membrane protein</fullName>
    </recommendedName>
</protein>
<dbReference type="InterPro" id="IPR038750">
    <property type="entry name" value="YczE/YyaS-like"/>
</dbReference>
<dbReference type="Pfam" id="PF19700">
    <property type="entry name" value="DUF6198"/>
    <property type="match status" value="1"/>
</dbReference>
<dbReference type="eggNOG" id="COG2364">
    <property type="taxonomic scope" value="Bacteria"/>
</dbReference>
<keyword evidence="1" id="KW-0812">Transmembrane</keyword>
<dbReference type="PANTHER" id="PTHR40078:SF1">
    <property type="entry name" value="INTEGRAL MEMBRANE PROTEIN"/>
    <property type="match status" value="1"/>
</dbReference>
<sequence>MINEQTMKHQRYTGKRFILMLTGILLIGMCVASYRMSGFGVDAFSCMNLGISGFLHMSFGNWQLIMNAILLLIVWFTVRHCIGPGTVVNMVLVGYTADFLCWLCSDVIGIFVTMPIRIVLLLLGTLFASMGCACYMYAEMGIAPYDSVAFIITTYTNEKISFRAARILSDLTVIAIGIAFCLMAHHSVWEIVGLGTIVNACCNGPLIQFFRGKLETFL</sequence>
<dbReference type="PANTHER" id="PTHR40078">
    <property type="entry name" value="INTEGRAL MEMBRANE PROTEIN-RELATED"/>
    <property type="match status" value="1"/>
</dbReference>
<evidence type="ECO:0000256" key="1">
    <source>
        <dbReference type="SAM" id="Phobius"/>
    </source>
</evidence>
<accession>N2AHQ8</accession>
<dbReference type="AlphaFoldDB" id="N2AHQ8"/>
<evidence type="ECO:0008006" key="4">
    <source>
        <dbReference type="Google" id="ProtNLM"/>
    </source>
</evidence>
<feature type="transmembrane region" description="Helical" evidence="1">
    <location>
        <begin position="54"/>
        <end position="78"/>
    </location>
</feature>
<feature type="transmembrane region" description="Helical" evidence="1">
    <location>
        <begin position="118"/>
        <end position="138"/>
    </location>
</feature>